<dbReference type="SUPFAM" id="SSF110738">
    <property type="entry name" value="Glycerate kinase I"/>
    <property type="match status" value="1"/>
</dbReference>
<comment type="caution">
    <text evidence="5">The sequence shown here is derived from an EMBL/GenBank/DDBJ whole genome shotgun (WGS) entry which is preliminary data.</text>
</comment>
<protein>
    <submittedName>
        <fullName evidence="5">Glycerate kinase</fullName>
    </submittedName>
</protein>
<evidence type="ECO:0000256" key="1">
    <source>
        <dbReference type="ARBA" id="ARBA00006284"/>
    </source>
</evidence>
<dbReference type="EMBL" id="BAAAPL010000002">
    <property type="protein sequence ID" value="GAA1700468.1"/>
    <property type="molecule type" value="Genomic_DNA"/>
</dbReference>
<dbReference type="PANTHER" id="PTHR21599">
    <property type="entry name" value="GLYCERATE KINASE"/>
    <property type="match status" value="1"/>
</dbReference>
<accession>A0ABN2I8H7</accession>
<dbReference type="InterPro" id="IPR004381">
    <property type="entry name" value="Glycerate_kinase"/>
</dbReference>
<dbReference type="RefSeq" id="WP_344071688.1">
    <property type="nucleotide sequence ID" value="NZ_BAAAPL010000002.1"/>
</dbReference>
<evidence type="ECO:0000313" key="5">
    <source>
        <dbReference type="EMBL" id="GAA1700468.1"/>
    </source>
</evidence>
<dbReference type="PANTHER" id="PTHR21599:SF0">
    <property type="entry name" value="GLYCERATE KINASE"/>
    <property type="match status" value="1"/>
</dbReference>
<keyword evidence="2 4" id="KW-0808">Transferase</keyword>
<keyword evidence="6" id="KW-1185">Reference proteome</keyword>
<dbReference type="GO" id="GO:0016301">
    <property type="term" value="F:kinase activity"/>
    <property type="evidence" value="ECO:0007669"/>
    <property type="project" value="UniProtKB-KW"/>
</dbReference>
<dbReference type="PIRSF" id="PIRSF006078">
    <property type="entry name" value="GlxK"/>
    <property type="match status" value="1"/>
</dbReference>
<dbReference type="NCBIfam" id="TIGR00045">
    <property type="entry name" value="glycerate kinase"/>
    <property type="match status" value="1"/>
</dbReference>
<dbReference type="InterPro" id="IPR036129">
    <property type="entry name" value="Glycerate_kinase_sf"/>
</dbReference>
<reference evidence="5 6" key="1">
    <citation type="journal article" date="2019" name="Int. J. Syst. Evol. Microbiol.">
        <title>The Global Catalogue of Microorganisms (GCM) 10K type strain sequencing project: providing services to taxonomists for standard genome sequencing and annotation.</title>
        <authorList>
            <consortium name="The Broad Institute Genomics Platform"/>
            <consortium name="The Broad Institute Genome Sequencing Center for Infectious Disease"/>
            <person name="Wu L."/>
            <person name="Ma J."/>
        </authorList>
    </citation>
    <scope>NUCLEOTIDE SEQUENCE [LARGE SCALE GENOMIC DNA]</scope>
    <source>
        <strain evidence="5 6">JCM 15577</strain>
    </source>
</reference>
<gene>
    <name evidence="5" type="ORF">GCM10009808_17680</name>
</gene>
<dbReference type="Pfam" id="PF02595">
    <property type="entry name" value="Gly_kinase"/>
    <property type="match status" value="1"/>
</dbReference>
<dbReference type="InterPro" id="IPR018193">
    <property type="entry name" value="Glyc_kinase_flavodox-like_fold"/>
</dbReference>
<name>A0ABN2I8H7_9MICO</name>
<evidence type="ECO:0000256" key="4">
    <source>
        <dbReference type="PIRNR" id="PIRNR006078"/>
    </source>
</evidence>
<dbReference type="Gene3D" id="3.90.1510.10">
    <property type="entry name" value="Glycerate kinase, domain 2"/>
    <property type="match status" value="1"/>
</dbReference>
<proteinExistence type="inferred from homology"/>
<evidence type="ECO:0000256" key="3">
    <source>
        <dbReference type="ARBA" id="ARBA00022777"/>
    </source>
</evidence>
<dbReference type="Proteomes" id="UP001501690">
    <property type="component" value="Unassembled WGS sequence"/>
</dbReference>
<comment type="similarity">
    <text evidence="1 4">Belongs to the glycerate kinase type-1 family.</text>
</comment>
<sequence length="372" mass="36786">MPQNPANRRVVVALDSFKGSISAPDAVDALEGGWSARRPDDDLVSLPMADGGEGTLACLARVFPDAARIPVDVVGPDGVPLRASWLRIADGDGTTGVVELASTSGIELLGDARRPWDADSGGFGAAIAAAMDAGVDRLVLGIGSSASTDGGAGVLTALGARVQDAAGRPIPPGLAGLAHVDRVDVGTLRALPPGGATVLCDVTNPLCGPAGAAPVFGPQKGLRGGEITAADRLLGTWAERFGVDPSTPGAGAAGGVGFALLAWGARLVPGAAAVASLTGFDELVDADTVVLTGEGAFDASSARGKVPGHVAARAAARGARTILVAGRISADADVSPFAEAFSLADLAGSSEAALAEPARYLREAGRLAASSL</sequence>
<keyword evidence="3 4" id="KW-0418">Kinase</keyword>
<evidence type="ECO:0000256" key="2">
    <source>
        <dbReference type="ARBA" id="ARBA00022679"/>
    </source>
</evidence>
<organism evidence="5 6">
    <name type="scientific">Microbacterium sediminicola</name>
    <dbReference type="NCBI Taxonomy" id="415210"/>
    <lineage>
        <taxon>Bacteria</taxon>
        <taxon>Bacillati</taxon>
        <taxon>Actinomycetota</taxon>
        <taxon>Actinomycetes</taxon>
        <taxon>Micrococcales</taxon>
        <taxon>Microbacteriaceae</taxon>
        <taxon>Microbacterium</taxon>
    </lineage>
</organism>
<dbReference type="Gene3D" id="3.40.50.10350">
    <property type="entry name" value="Glycerate kinase, domain 1"/>
    <property type="match status" value="1"/>
</dbReference>
<evidence type="ECO:0000313" key="6">
    <source>
        <dbReference type="Proteomes" id="UP001501690"/>
    </source>
</evidence>
<dbReference type="InterPro" id="IPR018197">
    <property type="entry name" value="Glycerate_kinase_RE-like"/>
</dbReference>